<evidence type="ECO:0000313" key="4">
    <source>
        <dbReference type="Proteomes" id="UP000694925"/>
    </source>
</evidence>
<dbReference type="KEGG" id="ccal:108626835"/>
<keyword evidence="1" id="KW-0325">Glycoprotein</keyword>
<dbReference type="SUPFAM" id="SSF53474">
    <property type="entry name" value="alpha/beta-Hydrolases"/>
    <property type="match status" value="1"/>
</dbReference>
<proteinExistence type="predicted"/>
<protein>
    <submittedName>
        <fullName evidence="5">Esterase E4-like isoform X1</fullName>
    </submittedName>
</protein>
<dbReference type="AlphaFoldDB" id="A0AAJ7J3F5"/>
<evidence type="ECO:0000256" key="2">
    <source>
        <dbReference type="SAM" id="SignalP"/>
    </source>
</evidence>
<keyword evidence="4" id="KW-1185">Reference proteome</keyword>
<dbReference type="Proteomes" id="UP000694925">
    <property type="component" value="Unplaced"/>
</dbReference>
<dbReference type="RefSeq" id="XP_017883230.1">
    <property type="nucleotide sequence ID" value="XM_018027741.2"/>
</dbReference>
<dbReference type="PROSITE" id="PS51257">
    <property type="entry name" value="PROKAR_LIPOPROTEIN"/>
    <property type="match status" value="1"/>
</dbReference>
<dbReference type="Pfam" id="PF00135">
    <property type="entry name" value="COesterase"/>
    <property type="match status" value="1"/>
</dbReference>
<gene>
    <name evidence="5" type="primary">LOC108626835</name>
</gene>
<evidence type="ECO:0000256" key="1">
    <source>
        <dbReference type="ARBA" id="ARBA00023180"/>
    </source>
</evidence>
<dbReference type="GeneID" id="108626835"/>
<dbReference type="InterPro" id="IPR050309">
    <property type="entry name" value="Type-B_Carboxylest/Lipase"/>
</dbReference>
<feature type="signal peptide" evidence="2">
    <location>
        <begin position="1"/>
        <end position="22"/>
    </location>
</feature>
<evidence type="ECO:0000313" key="5">
    <source>
        <dbReference type="RefSeq" id="XP_017883230.1"/>
    </source>
</evidence>
<organism evidence="4 5">
    <name type="scientific">Ceratina calcarata</name>
    <dbReference type="NCBI Taxonomy" id="156304"/>
    <lineage>
        <taxon>Eukaryota</taxon>
        <taxon>Metazoa</taxon>
        <taxon>Ecdysozoa</taxon>
        <taxon>Arthropoda</taxon>
        <taxon>Hexapoda</taxon>
        <taxon>Insecta</taxon>
        <taxon>Pterygota</taxon>
        <taxon>Neoptera</taxon>
        <taxon>Endopterygota</taxon>
        <taxon>Hymenoptera</taxon>
        <taxon>Apocrita</taxon>
        <taxon>Aculeata</taxon>
        <taxon>Apoidea</taxon>
        <taxon>Anthophila</taxon>
        <taxon>Apidae</taxon>
        <taxon>Ceratina</taxon>
        <taxon>Zadontomerus</taxon>
    </lineage>
</organism>
<dbReference type="Gene3D" id="3.40.50.1820">
    <property type="entry name" value="alpha/beta hydrolase"/>
    <property type="match status" value="1"/>
</dbReference>
<accession>A0AAJ7J3F5</accession>
<name>A0AAJ7J3F5_9HYME</name>
<sequence length="557" mass="63355">MKFLDAVSFCIIGIGCVFCCTAQPEVTAPIGRIHGSIIRSRLGREIYSFRGVRYAEPPTGERRFQIPVPAADWDDVFDASQEGPACPNLRNTNISEDCLRLNVYTTKLPSERENPNRSVLVYFHPGGFYDMSGQSLYWGPQYLLDQDVVLVTVNNRLGSLGFISTGDSLAPGNLGFKDQVIALRWIQRNIAAFGGDPNSVTISGCSIGGTSVMLHMVSPMSKGLFHRAIVMSGELMINEPYPTDQMNLAQKQARILDCPTDNSTVILNCLRSRPVENFRNTLFQFFEVGETPVVIWKAVVEPEIPGIERFLPAQPVDLIQRGEFFQVPTMFGVTKDEIACLTVMFNNLSKIGIDMYGMYEGRWYHEAPVNLVYEEGTPRSRNISDQLRQFYFNDQPFSSDNGDNFTHLMSDGLIIFPMYRAAKLIAQNSKEPLYFYESTYQGRYSMIMLNATTPYGVVHMDDTQYLFYFSIEFPYFDETAPEIPMVELYTSLWASFMQTGKPVLKDNALTNTTTSWDRFLPDLDNYLEISLEPTMKTNLYINRMREWEKLFPLPYPT</sequence>
<feature type="domain" description="Carboxylesterase type B" evidence="3">
    <location>
        <begin position="23"/>
        <end position="547"/>
    </location>
</feature>
<dbReference type="PANTHER" id="PTHR11559">
    <property type="entry name" value="CARBOXYLESTERASE"/>
    <property type="match status" value="1"/>
</dbReference>
<evidence type="ECO:0000259" key="3">
    <source>
        <dbReference type="Pfam" id="PF00135"/>
    </source>
</evidence>
<keyword evidence="2" id="KW-0732">Signal</keyword>
<dbReference type="InterPro" id="IPR029058">
    <property type="entry name" value="AB_hydrolase_fold"/>
</dbReference>
<feature type="chain" id="PRO_5042541026" evidence="2">
    <location>
        <begin position="23"/>
        <end position="557"/>
    </location>
</feature>
<dbReference type="InterPro" id="IPR002018">
    <property type="entry name" value="CarbesteraseB"/>
</dbReference>
<reference evidence="5" key="1">
    <citation type="submission" date="2025-08" db="UniProtKB">
        <authorList>
            <consortium name="RefSeq"/>
        </authorList>
    </citation>
    <scope>IDENTIFICATION</scope>
    <source>
        <tissue evidence="5">Whole body</tissue>
    </source>
</reference>